<dbReference type="Pfam" id="PF00378">
    <property type="entry name" value="ECH_1"/>
    <property type="match status" value="1"/>
</dbReference>
<reference evidence="3" key="1">
    <citation type="submission" date="2021-02" db="EMBL/GenBank/DDBJ databases">
        <authorList>
            <person name="Syme A R."/>
            <person name="Syme A R."/>
            <person name="Moolhuijzen P."/>
        </authorList>
    </citation>
    <scope>NUCLEOTIDE SEQUENCE</scope>
    <source>
        <strain evidence="3">W1-1</strain>
    </source>
</reference>
<dbReference type="InterPro" id="IPR001753">
    <property type="entry name" value="Enoyl-CoA_hydra/iso"/>
</dbReference>
<organism evidence="3 4">
    <name type="scientific">Pyrenophora teres f. teres</name>
    <dbReference type="NCBI Taxonomy" id="97479"/>
    <lineage>
        <taxon>Eukaryota</taxon>
        <taxon>Fungi</taxon>
        <taxon>Dikarya</taxon>
        <taxon>Ascomycota</taxon>
        <taxon>Pezizomycotina</taxon>
        <taxon>Dothideomycetes</taxon>
        <taxon>Pleosporomycetidae</taxon>
        <taxon>Pleosporales</taxon>
        <taxon>Pleosporineae</taxon>
        <taxon>Pleosporaceae</taxon>
        <taxon>Pyrenophora</taxon>
    </lineage>
</organism>
<comment type="pathway">
    <text evidence="1">Mycotoxin biosynthesis.</text>
</comment>
<dbReference type="GO" id="GO:0006635">
    <property type="term" value="P:fatty acid beta-oxidation"/>
    <property type="evidence" value="ECO:0007669"/>
    <property type="project" value="TreeGrafter"/>
</dbReference>
<sequence>MTLGPYTNLRVTRHDSIFVLTLAKAPENRINVAFAQEIIRALSDIERELGPSSDGCVITKGADEKFWCTGLELDELEANPFANSDGFFPLLATLLDYPFPTIALLTGHIFGGACPFALAHDYRIMNSERGFFSMPPVNLGLSFSGIGFLPRLKLRPQIARKMLLEAHRWTGKEAYADGIVDEVAAPTEMLEVALKKAKEVQGRAKMGIYSVLRNELWGEAAEKIRSISYVHGTRVTSPAKAKI</sequence>
<dbReference type="GO" id="GO:0004165">
    <property type="term" value="F:delta(3)-delta(2)-enoyl-CoA isomerase activity"/>
    <property type="evidence" value="ECO:0007669"/>
    <property type="project" value="TreeGrafter"/>
</dbReference>
<dbReference type="Proteomes" id="UP000472372">
    <property type="component" value="Chromosome 7"/>
</dbReference>
<dbReference type="GO" id="GO:0005777">
    <property type="term" value="C:peroxisome"/>
    <property type="evidence" value="ECO:0007669"/>
    <property type="project" value="TreeGrafter"/>
</dbReference>
<name>A0A6S6W6M3_9PLEO</name>
<evidence type="ECO:0000313" key="4">
    <source>
        <dbReference type="Proteomes" id="UP000472372"/>
    </source>
</evidence>
<dbReference type="InterPro" id="IPR029045">
    <property type="entry name" value="ClpP/crotonase-like_dom_sf"/>
</dbReference>
<evidence type="ECO:0000313" key="3">
    <source>
        <dbReference type="EMBL" id="CAE7193871.1"/>
    </source>
</evidence>
<keyword evidence="3" id="KW-0413">Isomerase</keyword>
<evidence type="ECO:0000256" key="1">
    <source>
        <dbReference type="ARBA" id="ARBA00004685"/>
    </source>
</evidence>
<protein>
    <submittedName>
        <fullName evidence="3">Enoyl-CoA hydratase isomerase family protein</fullName>
    </submittedName>
</protein>
<keyword evidence="2" id="KW-0843">Virulence</keyword>
<dbReference type="AlphaFoldDB" id="A0A6S6W6M3"/>
<dbReference type="Gene3D" id="3.90.226.10">
    <property type="entry name" value="2-enoyl-CoA Hydratase, Chain A, domain 1"/>
    <property type="match status" value="1"/>
</dbReference>
<dbReference type="SUPFAM" id="SSF52096">
    <property type="entry name" value="ClpP/crotonase"/>
    <property type="match status" value="1"/>
</dbReference>
<evidence type="ECO:0000256" key="2">
    <source>
        <dbReference type="ARBA" id="ARBA00023026"/>
    </source>
</evidence>
<dbReference type="PANTHER" id="PTHR11941:SF75">
    <property type="entry name" value="ENOYL-COA HYDRATASE_ISOMERASE FAMILY PROTEIN"/>
    <property type="match status" value="1"/>
</dbReference>
<dbReference type="CDD" id="cd06558">
    <property type="entry name" value="crotonase-like"/>
    <property type="match status" value="1"/>
</dbReference>
<accession>A0A6S6W6M3</accession>
<dbReference type="PANTHER" id="PTHR11941">
    <property type="entry name" value="ENOYL-COA HYDRATASE-RELATED"/>
    <property type="match status" value="1"/>
</dbReference>
<dbReference type="FunFam" id="3.90.226.10:FF:000113">
    <property type="entry name" value="Enoyl-CoA hydratase/isomerase family protein (AFU_orthologue AFUA_2G14850)"/>
    <property type="match status" value="1"/>
</dbReference>
<dbReference type="EMBL" id="HG992983">
    <property type="protein sequence ID" value="CAE7193871.1"/>
    <property type="molecule type" value="Genomic_DNA"/>
</dbReference>
<gene>
    <name evidence="3" type="ORF">PTTW11_07838</name>
</gene>
<proteinExistence type="predicted"/>